<dbReference type="Pfam" id="PF00487">
    <property type="entry name" value="FA_desaturase"/>
    <property type="match status" value="1"/>
</dbReference>
<protein>
    <recommendedName>
        <fullName evidence="5">Cytochrome b5 heme-binding domain-containing protein</fullName>
    </recommendedName>
</protein>
<dbReference type="GO" id="GO:0042759">
    <property type="term" value="P:long-chain fatty acid biosynthetic process"/>
    <property type="evidence" value="ECO:0007669"/>
    <property type="project" value="UniProtKB-ARBA"/>
</dbReference>
<organism evidence="4">
    <name type="scientific">viral metagenome</name>
    <dbReference type="NCBI Taxonomy" id="1070528"/>
    <lineage>
        <taxon>unclassified sequences</taxon>
        <taxon>metagenomes</taxon>
        <taxon>organismal metagenomes</taxon>
    </lineage>
</organism>
<feature type="transmembrane region" description="Helical" evidence="1">
    <location>
        <begin position="120"/>
        <end position="141"/>
    </location>
</feature>
<dbReference type="InterPro" id="IPR012171">
    <property type="entry name" value="Fatty_acid_desaturase"/>
</dbReference>
<feature type="transmembrane region" description="Helical" evidence="1">
    <location>
        <begin position="93"/>
        <end position="114"/>
    </location>
</feature>
<dbReference type="InterPro" id="IPR001199">
    <property type="entry name" value="Cyt_B5-like_heme/steroid-bd"/>
</dbReference>
<reference evidence="4" key="1">
    <citation type="journal article" date="2020" name="Nature">
        <title>Giant virus diversity and host interactions through global metagenomics.</title>
        <authorList>
            <person name="Schulz F."/>
            <person name="Roux S."/>
            <person name="Paez-Espino D."/>
            <person name="Jungbluth S."/>
            <person name="Walsh D.A."/>
            <person name="Denef V.J."/>
            <person name="McMahon K.D."/>
            <person name="Konstantinidis K.T."/>
            <person name="Eloe-Fadrosh E.A."/>
            <person name="Kyrpides N.C."/>
            <person name="Woyke T."/>
        </authorList>
    </citation>
    <scope>NUCLEOTIDE SEQUENCE</scope>
    <source>
        <strain evidence="4">GVMAG-M-3300001351-8</strain>
    </source>
</reference>
<evidence type="ECO:0008006" key="5">
    <source>
        <dbReference type="Google" id="ProtNLM"/>
    </source>
</evidence>
<dbReference type="GO" id="GO:0016717">
    <property type="term" value="F:oxidoreductase activity, acting on paired donors, with oxidation of a pair of donors resulting in the reduction of molecular oxygen to two molecules of water"/>
    <property type="evidence" value="ECO:0007669"/>
    <property type="project" value="TreeGrafter"/>
</dbReference>
<dbReference type="SUPFAM" id="SSF55856">
    <property type="entry name" value="Cytochrome b5-like heme/steroid binding domain"/>
    <property type="match status" value="1"/>
</dbReference>
<feature type="domain" description="Cytochrome b5 heme-binding" evidence="2">
    <location>
        <begin position="2"/>
        <end position="56"/>
    </location>
</feature>
<dbReference type="InterPro" id="IPR005804">
    <property type="entry name" value="FA_desaturase_dom"/>
</dbReference>
<dbReference type="Gene3D" id="3.10.120.10">
    <property type="entry name" value="Cytochrome b5-like heme/steroid binding domain"/>
    <property type="match status" value="1"/>
</dbReference>
<evidence type="ECO:0000313" key="4">
    <source>
        <dbReference type="EMBL" id="QHT28607.1"/>
    </source>
</evidence>
<proteinExistence type="predicted"/>
<dbReference type="EMBL" id="MN738863">
    <property type="protein sequence ID" value="QHT28607.1"/>
    <property type="molecule type" value="Genomic_DNA"/>
</dbReference>
<dbReference type="AlphaFoldDB" id="A0A6C0EHR9"/>
<evidence type="ECO:0000256" key="1">
    <source>
        <dbReference type="SAM" id="Phobius"/>
    </source>
</evidence>
<dbReference type="GO" id="GO:0006636">
    <property type="term" value="P:unsaturated fatty acid biosynthetic process"/>
    <property type="evidence" value="ECO:0007669"/>
    <property type="project" value="UniProtKB-ARBA"/>
</dbReference>
<sequence length="412" mass="48158">MYIHGKLYNLEGFDHPGGEEILKLCNNEPDSTALFESYHAFCNMDKIKSIMKKYEVNETTPKKSLFKFDNDGFYNTCLKRVQNYVKKDTKASISWFITVLFSWALFIYCQYQLLFGLNTILKVCCGLLSGLSLVFLGYNVLHDGSHYAISKYPIVNNCCSKLIQSLLLWNHTLWTYHHCIRHHQYTGMVQYDPDLINTNPFLRKSELIKPKPMEFSKKYINYKLLFINILLPGTLFGQSMLYHLNWVRKGHLWKMSLPKEFGKIDDIIQYVLSVLFVFIQIYYGGFYFYLHIVGANIGYFIGSSPDHDMYDTHKQVSKNNGILMDWGELQVRHSGNFFNTDTIPHILFTKLMGGINYQIEHHLFPTLSSHRLAEIAPIVKEVCIEFNIPYVCINSPKKLFREICKTYEEVHN</sequence>
<feature type="domain" description="Fatty acid desaturase" evidence="3">
    <location>
        <begin position="125"/>
        <end position="392"/>
    </location>
</feature>
<dbReference type="GO" id="GO:0016020">
    <property type="term" value="C:membrane"/>
    <property type="evidence" value="ECO:0007669"/>
    <property type="project" value="TreeGrafter"/>
</dbReference>
<dbReference type="PANTHER" id="PTHR19353">
    <property type="entry name" value="FATTY ACID DESATURASE 2"/>
    <property type="match status" value="1"/>
</dbReference>
<dbReference type="Pfam" id="PF00173">
    <property type="entry name" value="Cyt-b5"/>
    <property type="match status" value="1"/>
</dbReference>
<feature type="transmembrane region" description="Helical" evidence="1">
    <location>
        <begin position="267"/>
        <end position="290"/>
    </location>
</feature>
<name>A0A6C0EHR9_9ZZZZ</name>
<evidence type="ECO:0000259" key="2">
    <source>
        <dbReference type="Pfam" id="PF00173"/>
    </source>
</evidence>
<feature type="transmembrane region" description="Helical" evidence="1">
    <location>
        <begin position="224"/>
        <end position="247"/>
    </location>
</feature>
<keyword evidence="1" id="KW-0472">Membrane</keyword>
<evidence type="ECO:0000259" key="3">
    <source>
        <dbReference type="Pfam" id="PF00487"/>
    </source>
</evidence>
<keyword evidence="1" id="KW-1133">Transmembrane helix</keyword>
<dbReference type="InterPro" id="IPR036400">
    <property type="entry name" value="Cyt_B5-like_heme/steroid_sf"/>
</dbReference>
<keyword evidence="1" id="KW-0812">Transmembrane</keyword>
<accession>A0A6C0EHR9</accession>
<dbReference type="PANTHER" id="PTHR19353:SF19">
    <property type="entry name" value="DELTA(5) FATTY ACID DESATURASE C-RELATED"/>
    <property type="match status" value="1"/>
</dbReference>